<feature type="transmembrane region" description="Helical" evidence="1">
    <location>
        <begin position="62"/>
        <end position="82"/>
    </location>
</feature>
<sequence length="192" mass="20152">MSDGGLGGLFEGAAAPASAEPAPRVRRRRSPAARIIGNLVLVAAATVVVVAALRAGSVRAPLLLVVALIAGLRLVTIAAAAVRPPKPGKGGAGAGGASARATDSLRATVRRWEKTLDKAHSDPDTYARNVLPVLGELADERLRLRHGLTRSTDPRRARELLGEPAWAVLSDSGRHGLKTRDLETYVQAMERL</sequence>
<evidence type="ECO:0000313" key="3">
    <source>
        <dbReference type="Proteomes" id="UP001240150"/>
    </source>
</evidence>
<keyword evidence="1" id="KW-1133">Transmembrane helix</keyword>
<name>A0ABY8WHG8_9ACTN</name>
<evidence type="ECO:0000313" key="2">
    <source>
        <dbReference type="EMBL" id="WIM97270.1"/>
    </source>
</evidence>
<protein>
    <submittedName>
        <fullName evidence="2">Uncharacterized protein</fullName>
    </submittedName>
</protein>
<dbReference type="RefSeq" id="WP_284918652.1">
    <property type="nucleotide sequence ID" value="NZ_CP126980.1"/>
</dbReference>
<organism evidence="2 3">
    <name type="scientific">Actinoplanes oblitus</name>
    <dbReference type="NCBI Taxonomy" id="3040509"/>
    <lineage>
        <taxon>Bacteria</taxon>
        <taxon>Bacillati</taxon>
        <taxon>Actinomycetota</taxon>
        <taxon>Actinomycetes</taxon>
        <taxon>Micromonosporales</taxon>
        <taxon>Micromonosporaceae</taxon>
        <taxon>Actinoplanes</taxon>
    </lineage>
</organism>
<evidence type="ECO:0000256" key="1">
    <source>
        <dbReference type="SAM" id="Phobius"/>
    </source>
</evidence>
<keyword evidence="3" id="KW-1185">Reference proteome</keyword>
<gene>
    <name evidence="2" type="ORF">ACTOB_000776</name>
</gene>
<dbReference type="Proteomes" id="UP001240150">
    <property type="component" value="Chromosome"/>
</dbReference>
<accession>A0ABY8WHG8</accession>
<reference evidence="2 3" key="1">
    <citation type="submission" date="2023-06" db="EMBL/GenBank/DDBJ databases">
        <authorList>
            <person name="Yushchuk O."/>
            <person name="Binda E."/>
            <person name="Ruckert-Reed C."/>
            <person name="Fedorenko V."/>
            <person name="Kalinowski J."/>
            <person name="Marinelli F."/>
        </authorList>
    </citation>
    <scope>NUCLEOTIDE SEQUENCE [LARGE SCALE GENOMIC DNA]</scope>
    <source>
        <strain evidence="2 3">NRRL 3884</strain>
    </source>
</reference>
<dbReference type="EMBL" id="CP126980">
    <property type="protein sequence ID" value="WIM97270.1"/>
    <property type="molecule type" value="Genomic_DNA"/>
</dbReference>
<keyword evidence="1" id="KW-0812">Transmembrane</keyword>
<feature type="transmembrane region" description="Helical" evidence="1">
    <location>
        <begin position="35"/>
        <end position="56"/>
    </location>
</feature>
<keyword evidence="1" id="KW-0472">Membrane</keyword>
<proteinExistence type="predicted"/>